<dbReference type="GO" id="GO:0004165">
    <property type="term" value="F:delta(3)-delta(2)-enoyl-CoA isomerase activity"/>
    <property type="evidence" value="ECO:0007669"/>
    <property type="project" value="UniProtKB-ARBA"/>
</dbReference>
<gene>
    <name evidence="6" type="ORF">M441DRAFT_59108</name>
</gene>
<dbReference type="Pfam" id="PF00378">
    <property type="entry name" value="ECH_1"/>
    <property type="match status" value="1"/>
</dbReference>
<dbReference type="InterPro" id="IPR029045">
    <property type="entry name" value="ClpP/crotonase-like_dom_sf"/>
</dbReference>
<dbReference type="FunFam" id="3.90.226.10:FF:000048">
    <property type="entry name" value="3,2-trans-enoyl-CoA isomerase"/>
    <property type="match status" value="1"/>
</dbReference>
<evidence type="ECO:0000256" key="1">
    <source>
        <dbReference type="ARBA" id="ARBA00004275"/>
    </source>
</evidence>
<dbReference type="SUPFAM" id="SSF52096">
    <property type="entry name" value="ClpP/crotonase"/>
    <property type="match status" value="1"/>
</dbReference>
<evidence type="ECO:0008006" key="8">
    <source>
        <dbReference type="Google" id="ProtNLM"/>
    </source>
</evidence>
<dbReference type="EMBL" id="KZ679263">
    <property type="protein sequence ID" value="PTB40319.1"/>
    <property type="molecule type" value="Genomic_DNA"/>
</dbReference>
<dbReference type="InterPro" id="IPR001753">
    <property type="entry name" value="Enoyl-CoA_hydra/iso"/>
</dbReference>
<evidence type="ECO:0000313" key="7">
    <source>
        <dbReference type="Proteomes" id="UP000240493"/>
    </source>
</evidence>
<comment type="similarity">
    <text evidence="3">Belongs to the enoyl-CoA hydratase/isomerase family.</text>
</comment>
<comment type="pathway">
    <text evidence="2">Lipid metabolism; fatty acid beta-oxidation.</text>
</comment>
<dbReference type="STRING" id="1042311.A0A2T3Z681"/>
<name>A0A2T3Z681_TRIA4</name>
<dbReference type="CDD" id="cd06558">
    <property type="entry name" value="crotonase-like"/>
    <property type="match status" value="1"/>
</dbReference>
<organism evidence="6 7">
    <name type="scientific">Trichoderma asperellum (strain ATCC 204424 / CBS 433.97 / NBRC 101777)</name>
    <dbReference type="NCBI Taxonomy" id="1042311"/>
    <lineage>
        <taxon>Eukaryota</taxon>
        <taxon>Fungi</taxon>
        <taxon>Dikarya</taxon>
        <taxon>Ascomycota</taxon>
        <taxon>Pezizomycotina</taxon>
        <taxon>Sordariomycetes</taxon>
        <taxon>Hypocreomycetidae</taxon>
        <taxon>Hypocreales</taxon>
        <taxon>Hypocreaceae</taxon>
        <taxon>Trichoderma</taxon>
    </lineage>
</organism>
<evidence type="ECO:0000256" key="3">
    <source>
        <dbReference type="ARBA" id="ARBA00005254"/>
    </source>
</evidence>
<accession>A0A2T3Z681</accession>
<dbReference type="Proteomes" id="UP000240493">
    <property type="component" value="Unassembled WGS sequence"/>
</dbReference>
<evidence type="ECO:0000256" key="4">
    <source>
        <dbReference type="ARBA" id="ARBA00023140"/>
    </source>
</evidence>
<dbReference type="PANTHER" id="PTHR43684:SF1">
    <property type="entry name" value="ENOYL-COA DELTA ISOMERASE 2"/>
    <property type="match status" value="1"/>
</dbReference>
<sequence>MTSSIIDVDYRGRIAVVSINNSKKLNVLSQQQYFELASRMREIATHDEVFVTVITAKGRYFSAGFDVGSNPPLPKGEDKIRLHWLQHFLAFNINITDAFATHPKVLVVALNGPVIGLSASLTAFADFVYCIPDTILFMPFASLGLVTEGGASRALVQRLGVGKAKEALLMCKKITSDELLAAGFVNKIFPCSQGEEDKFHRLVFDEIEEKLGDQLVGESLIQIKKLINKSEVEAMERQNIAEVFAGVNSLVTGLPQAEFDKISSGRKRFKL</sequence>
<keyword evidence="4" id="KW-0576">Peroxisome</keyword>
<dbReference type="GO" id="GO:0006635">
    <property type="term" value="P:fatty acid beta-oxidation"/>
    <property type="evidence" value="ECO:0007669"/>
    <property type="project" value="TreeGrafter"/>
</dbReference>
<dbReference type="InterPro" id="IPR051053">
    <property type="entry name" value="ECH/Chromodomain_protein"/>
</dbReference>
<keyword evidence="5" id="KW-0413">Isomerase</keyword>
<dbReference type="OrthoDB" id="448450at2759"/>
<dbReference type="PANTHER" id="PTHR43684">
    <property type="match status" value="1"/>
</dbReference>
<keyword evidence="7" id="KW-1185">Reference proteome</keyword>
<evidence type="ECO:0000313" key="6">
    <source>
        <dbReference type="EMBL" id="PTB40319.1"/>
    </source>
</evidence>
<reference evidence="6 7" key="1">
    <citation type="submission" date="2016-07" db="EMBL/GenBank/DDBJ databases">
        <title>Multiple horizontal gene transfer events from other fungi enriched the ability of initially mycotrophic Trichoderma (Ascomycota) to feed on dead plant biomass.</title>
        <authorList>
            <consortium name="DOE Joint Genome Institute"/>
            <person name="Aerts A."/>
            <person name="Atanasova L."/>
            <person name="Chenthamara K."/>
            <person name="Zhang J."/>
            <person name="Grujic M."/>
            <person name="Henrissat B."/>
            <person name="Kuo A."/>
            <person name="Salamov A."/>
            <person name="Lipzen A."/>
            <person name="Labutti K."/>
            <person name="Barry K."/>
            <person name="Miao Y."/>
            <person name="Rahimi M.J."/>
            <person name="Shen Q."/>
            <person name="Grigoriev I.V."/>
            <person name="Kubicek C.P."/>
            <person name="Druzhinina I.S."/>
        </authorList>
    </citation>
    <scope>NUCLEOTIDE SEQUENCE [LARGE SCALE GENOMIC DNA]</scope>
    <source>
        <strain evidence="6 7">CBS 433.97</strain>
    </source>
</reference>
<proteinExistence type="inferred from homology"/>
<comment type="subcellular location">
    <subcellularLocation>
        <location evidence="1">Peroxisome</location>
    </subcellularLocation>
</comment>
<dbReference type="AlphaFoldDB" id="A0A2T3Z681"/>
<evidence type="ECO:0000256" key="5">
    <source>
        <dbReference type="ARBA" id="ARBA00023235"/>
    </source>
</evidence>
<dbReference type="GO" id="GO:0005782">
    <property type="term" value="C:peroxisomal matrix"/>
    <property type="evidence" value="ECO:0007669"/>
    <property type="project" value="TreeGrafter"/>
</dbReference>
<protein>
    <recommendedName>
        <fullName evidence="8">Enoyl-CoA hydratase</fullName>
    </recommendedName>
</protein>
<dbReference type="Gene3D" id="3.90.226.10">
    <property type="entry name" value="2-enoyl-CoA Hydratase, Chain A, domain 1"/>
    <property type="match status" value="1"/>
</dbReference>
<evidence type="ECO:0000256" key="2">
    <source>
        <dbReference type="ARBA" id="ARBA00005005"/>
    </source>
</evidence>